<dbReference type="EMBL" id="SPLM01000072">
    <property type="protein sequence ID" value="TMW63716.1"/>
    <property type="molecule type" value="Genomic_DNA"/>
</dbReference>
<feature type="region of interest" description="Disordered" evidence="1">
    <location>
        <begin position="182"/>
        <end position="227"/>
    </location>
</feature>
<dbReference type="Proteomes" id="UP000794436">
    <property type="component" value="Unassembled WGS sequence"/>
</dbReference>
<dbReference type="AlphaFoldDB" id="A0A8K1CJ68"/>
<name>A0A8K1CJ68_PYTOL</name>
<feature type="region of interest" description="Disordered" evidence="1">
    <location>
        <begin position="119"/>
        <end position="144"/>
    </location>
</feature>
<organism evidence="2 3">
    <name type="scientific">Pythium oligandrum</name>
    <name type="common">Mycoparasitic fungus</name>
    <dbReference type="NCBI Taxonomy" id="41045"/>
    <lineage>
        <taxon>Eukaryota</taxon>
        <taxon>Sar</taxon>
        <taxon>Stramenopiles</taxon>
        <taxon>Oomycota</taxon>
        <taxon>Peronosporomycetes</taxon>
        <taxon>Pythiales</taxon>
        <taxon>Pythiaceae</taxon>
        <taxon>Pythium</taxon>
    </lineage>
</organism>
<accession>A0A8K1CJ68</accession>
<dbReference type="OrthoDB" id="167863at2759"/>
<reference evidence="2" key="1">
    <citation type="submission" date="2019-03" db="EMBL/GenBank/DDBJ databases">
        <title>Long read genome sequence of the mycoparasitic Pythium oligandrum ATCC 38472 isolated from sugarbeet rhizosphere.</title>
        <authorList>
            <person name="Gaulin E."/>
        </authorList>
    </citation>
    <scope>NUCLEOTIDE SEQUENCE</scope>
    <source>
        <strain evidence="2">ATCC 38472_TT</strain>
    </source>
</reference>
<proteinExistence type="predicted"/>
<gene>
    <name evidence="2" type="ORF">Poli38472_002657</name>
</gene>
<sequence length="365" mass="39589">MLEGDARRTLEEEAIALVNLSTSHLSKRDMEATSQMKHVMTHHPRVQVHASLRHEGTSVSRPMSLQHPVASDLSMSVFVNGQGKLSAMSGGKTSPDHHAAFEISSLDPVAKNHQMTPVKMEGSDGQGVKRAHCESPTSPVDDKNISMQSLLVTLKKRKLEDSNEATASCLKLPSFRDVFNASKQQQVQERPRATATSPTIQDPQNSPSRVQAEEAHQQTLPAGVIPPPELKCKYRTGKCNNIRALKSCGDYHNLCNYHRLRANANQRKLDRKKKVQRQQVTTGPHSGHSSPIAASSHLAAPPAAAAAAALASLPTAFMMSRSVKASREPVAASFMPFLIPATTGASRSSSFPVRAPLRPKEENAC</sequence>
<feature type="region of interest" description="Disordered" evidence="1">
    <location>
        <begin position="344"/>
        <end position="365"/>
    </location>
</feature>
<feature type="region of interest" description="Disordered" evidence="1">
    <location>
        <begin position="266"/>
        <end position="297"/>
    </location>
</feature>
<protein>
    <submittedName>
        <fullName evidence="2">Uncharacterized protein</fullName>
    </submittedName>
</protein>
<evidence type="ECO:0000313" key="3">
    <source>
        <dbReference type="Proteomes" id="UP000794436"/>
    </source>
</evidence>
<feature type="compositionally biased region" description="Polar residues" evidence="1">
    <location>
        <begin position="182"/>
        <end position="209"/>
    </location>
</feature>
<evidence type="ECO:0000256" key="1">
    <source>
        <dbReference type="SAM" id="MobiDB-lite"/>
    </source>
</evidence>
<keyword evidence="3" id="KW-1185">Reference proteome</keyword>
<comment type="caution">
    <text evidence="2">The sequence shown here is derived from an EMBL/GenBank/DDBJ whole genome shotgun (WGS) entry which is preliminary data.</text>
</comment>
<feature type="compositionally biased region" description="Polar residues" evidence="1">
    <location>
        <begin position="277"/>
        <end position="289"/>
    </location>
</feature>
<evidence type="ECO:0000313" key="2">
    <source>
        <dbReference type="EMBL" id="TMW63716.1"/>
    </source>
</evidence>